<keyword evidence="1" id="KW-1133">Transmembrane helix</keyword>
<keyword evidence="1" id="KW-0812">Transmembrane</keyword>
<gene>
    <name evidence="2" type="ORF">Val02_71740</name>
</gene>
<accession>A0A8J3YV48</accession>
<comment type="caution">
    <text evidence="2">The sequence shown here is derived from an EMBL/GenBank/DDBJ whole genome shotgun (WGS) entry which is preliminary data.</text>
</comment>
<protein>
    <recommendedName>
        <fullName evidence="4">Flagellar biosynthetic protein FliP</fullName>
    </recommendedName>
</protein>
<feature type="transmembrane region" description="Helical" evidence="1">
    <location>
        <begin position="30"/>
        <end position="50"/>
    </location>
</feature>
<evidence type="ECO:0008006" key="4">
    <source>
        <dbReference type="Google" id="ProtNLM"/>
    </source>
</evidence>
<dbReference type="EMBL" id="BOPF01000034">
    <property type="protein sequence ID" value="GIJ50288.1"/>
    <property type="molecule type" value="Genomic_DNA"/>
</dbReference>
<feature type="transmembrane region" description="Helical" evidence="1">
    <location>
        <begin position="116"/>
        <end position="135"/>
    </location>
</feature>
<dbReference type="Proteomes" id="UP000619260">
    <property type="component" value="Unassembled WGS sequence"/>
</dbReference>
<feature type="transmembrane region" description="Helical" evidence="1">
    <location>
        <begin position="93"/>
        <end position="110"/>
    </location>
</feature>
<reference evidence="2" key="1">
    <citation type="submission" date="2021-01" db="EMBL/GenBank/DDBJ databases">
        <title>Whole genome shotgun sequence of Virgisporangium aliadipatigenens NBRC 105644.</title>
        <authorList>
            <person name="Komaki H."/>
            <person name="Tamura T."/>
        </authorList>
    </citation>
    <scope>NUCLEOTIDE SEQUENCE</scope>
    <source>
        <strain evidence="2">NBRC 105644</strain>
    </source>
</reference>
<dbReference type="AlphaFoldDB" id="A0A8J3YV48"/>
<name>A0A8J3YV48_9ACTN</name>
<evidence type="ECO:0000313" key="2">
    <source>
        <dbReference type="EMBL" id="GIJ50288.1"/>
    </source>
</evidence>
<feature type="transmembrane region" description="Helical" evidence="1">
    <location>
        <begin position="62"/>
        <end position="81"/>
    </location>
</feature>
<evidence type="ECO:0000256" key="1">
    <source>
        <dbReference type="SAM" id="Phobius"/>
    </source>
</evidence>
<keyword evidence="1" id="KW-0472">Membrane</keyword>
<organism evidence="2 3">
    <name type="scientific">Virgisporangium aliadipatigenens</name>
    <dbReference type="NCBI Taxonomy" id="741659"/>
    <lineage>
        <taxon>Bacteria</taxon>
        <taxon>Bacillati</taxon>
        <taxon>Actinomycetota</taxon>
        <taxon>Actinomycetes</taxon>
        <taxon>Micromonosporales</taxon>
        <taxon>Micromonosporaceae</taxon>
        <taxon>Virgisporangium</taxon>
    </lineage>
</organism>
<evidence type="ECO:0000313" key="3">
    <source>
        <dbReference type="Proteomes" id="UP000619260"/>
    </source>
</evidence>
<sequence>MRAAGRFDTLCGMTDTTSLRSRSYLRFAGHYVEMVVAMFVGMFVLAPVWSFAAPGLVARDDVGALVMAFDMTVGMVLWMRVRRHAWRPIVEMSVAMVAPFVVLLVPYWLGAVSGETLMMAGHTLMFATMLLAMLLRPAEYLHHRH</sequence>
<keyword evidence="3" id="KW-1185">Reference proteome</keyword>
<proteinExistence type="predicted"/>